<dbReference type="RefSeq" id="WP_387221316.1">
    <property type="nucleotide sequence ID" value="NZ_JBIAZM010000007.1"/>
</dbReference>
<proteinExistence type="predicted"/>
<reference evidence="1 2" key="1">
    <citation type="submission" date="2024-10" db="EMBL/GenBank/DDBJ databases">
        <title>The Natural Products Discovery Center: Release of the First 8490 Sequenced Strains for Exploring Actinobacteria Biosynthetic Diversity.</title>
        <authorList>
            <person name="Kalkreuter E."/>
            <person name="Kautsar S.A."/>
            <person name="Yang D."/>
            <person name="Bader C.D."/>
            <person name="Teijaro C.N."/>
            <person name="Fluegel L."/>
            <person name="Davis C.M."/>
            <person name="Simpson J.R."/>
            <person name="Lauterbach L."/>
            <person name="Steele A.D."/>
            <person name="Gui C."/>
            <person name="Meng S."/>
            <person name="Li G."/>
            <person name="Viehrig K."/>
            <person name="Ye F."/>
            <person name="Su P."/>
            <person name="Kiefer A.F."/>
            <person name="Nichols A."/>
            <person name="Cepeda A.J."/>
            <person name="Yan W."/>
            <person name="Fan B."/>
            <person name="Jiang Y."/>
            <person name="Adhikari A."/>
            <person name="Zheng C.-J."/>
            <person name="Schuster L."/>
            <person name="Cowan T.M."/>
            <person name="Smanski M.J."/>
            <person name="Chevrette M.G."/>
            <person name="De Carvalho L.P.S."/>
            <person name="Shen B."/>
        </authorList>
    </citation>
    <scope>NUCLEOTIDE SEQUENCE [LARGE SCALE GENOMIC DNA]</scope>
    <source>
        <strain evidence="1 2">NPDC000140</strain>
    </source>
</reference>
<accession>A0ABW6VW72</accession>
<keyword evidence="2" id="KW-1185">Reference proteome</keyword>
<gene>
    <name evidence="1" type="ORF">ACFY3B_19325</name>
</gene>
<evidence type="ECO:0000313" key="1">
    <source>
        <dbReference type="EMBL" id="MFF5201750.1"/>
    </source>
</evidence>
<organism evidence="1 2">
    <name type="scientific">Micromonospora parva</name>
    <dbReference type="NCBI Taxonomy" id="1464048"/>
    <lineage>
        <taxon>Bacteria</taxon>
        <taxon>Bacillati</taxon>
        <taxon>Actinomycetota</taxon>
        <taxon>Actinomycetes</taxon>
        <taxon>Micromonosporales</taxon>
        <taxon>Micromonosporaceae</taxon>
        <taxon>Micromonospora</taxon>
    </lineage>
</organism>
<dbReference type="EMBL" id="JBIAZM010000007">
    <property type="protein sequence ID" value="MFF5201750.1"/>
    <property type="molecule type" value="Genomic_DNA"/>
</dbReference>
<comment type="caution">
    <text evidence="1">The sequence shown here is derived from an EMBL/GenBank/DDBJ whole genome shotgun (WGS) entry which is preliminary data.</text>
</comment>
<sequence length="86" mass="8915">MTGRLEDAEIVEAYGLAARILLAFAADDLDQVTALVDADLNLALISLITLAAGLATNVYGQDGVQGALHYIATAADLDDIGRRVTG</sequence>
<dbReference type="Proteomes" id="UP001602287">
    <property type="component" value="Unassembled WGS sequence"/>
</dbReference>
<evidence type="ECO:0000313" key="2">
    <source>
        <dbReference type="Proteomes" id="UP001602287"/>
    </source>
</evidence>
<name>A0ABW6VW72_9ACTN</name>
<protein>
    <submittedName>
        <fullName evidence="1">Uncharacterized protein</fullName>
    </submittedName>
</protein>